<protein>
    <submittedName>
        <fullName evidence="2">Uncharacterized protein</fullName>
    </submittedName>
</protein>
<feature type="region of interest" description="Disordered" evidence="1">
    <location>
        <begin position="1"/>
        <end position="58"/>
    </location>
</feature>
<keyword evidence="3" id="KW-1185">Reference proteome</keyword>
<evidence type="ECO:0000313" key="2">
    <source>
        <dbReference type="EMBL" id="KAF2243875.1"/>
    </source>
</evidence>
<evidence type="ECO:0000313" key="3">
    <source>
        <dbReference type="Proteomes" id="UP000800094"/>
    </source>
</evidence>
<feature type="region of interest" description="Disordered" evidence="1">
    <location>
        <begin position="163"/>
        <end position="224"/>
    </location>
</feature>
<feature type="compositionally biased region" description="Polar residues" evidence="1">
    <location>
        <begin position="45"/>
        <end position="58"/>
    </location>
</feature>
<reference evidence="2" key="1">
    <citation type="journal article" date="2020" name="Stud. Mycol.">
        <title>101 Dothideomycetes genomes: a test case for predicting lifestyles and emergence of pathogens.</title>
        <authorList>
            <person name="Haridas S."/>
            <person name="Albert R."/>
            <person name="Binder M."/>
            <person name="Bloem J."/>
            <person name="Labutti K."/>
            <person name="Salamov A."/>
            <person name="Andreopoulos B."/>
            <person name="Baker S."/>
            <person name="Barry K."/>
            <person name="Bills G."/>
            <person name="Bluhm B."/>
            <person name="Cannon C."/>
            <person name="Castanera R."/>
            <person name="Culley D."/>
            <person name="Daum C."/>
            <person name="Ezra D."/>
            <person name="Gonzalez J."/>
            <person name="Henrissat B."/>
            <person name="Kuo A."/>
            <person name="Liang C."/>
            <person name="Lipzen A."/>
            <person name="Lutzoni F."/>
            <person name="Magnuson J."/>
            <person name="Mondo S."/>
            <person name="Nolan M."/>
            <person name="Ohm R."/>
            <person name="Pangilinan J."/>
            <person name="Park H.-J."/>
            <person name="Ramirez L."/>
            <person name="Alfaro M."/>
            <person name="Sun H."/>
            <person name="Tritt A."/>
            <person name="Yoshinaga Y."/>
            <person name="Zwiers L.-H."/>
            <person name="Turgeon B."/>
            <person name="Goodwin S."/>
            <person name="Spatafora J."/>
            <person name="Crous P."/>
            <person name="Grigoriev I."/>
        </authorList>
    </citation>
    <scope>NUCLEOTIDE SEQUENCE</scope>
    <source>
        <strain evidence="2">CBS 122368</strain>
    </source>
</reference>
<gene>
    <name evidence="2" type="ORF">BU26DRAFT_581038</name>
</gene>
<dbReference type="EMBL" id="ML987204">
    <property type="protein sequence ID" value="KAF2243875.1"/>
    <property type="molecule type" value="Genomic_DNA"/>
</dbReference>
<dbReference type="GeneID" id="54587817"/>
<accession>A0A6A6I097</accession>
<proteinExistence type="predicted"/>
<dbReference type="AlphaFoldDB" id="A0A6A6I097"/>
<sequence length="331" mass="36844">MARVKQNSRTKDTPASARHSTSRVGRLAVSVPPLPTATATPSSTMMQQPTPSTALNNVPTASSRATVKQTLATLQDQIKALLSNEKDQEKYAWHLRTIGKNAGKEEIRARNIVAMRAFLEDLEKKEQVVKKHNEWAAKKAEISTGMEYPRFPDLEGDGEAVEDVQQDASASADDEAMGDADENDRADEIDQDVAMGDDDGASGADLDARSDTTTTQRGPAGRNRNAVKLTLRQEWANHEDYTRVKQMVEEILTEINGFLSETEWSAYKALLHDAEHASSAQTLFDKKRFLLANWIMGTHPDVMPLHNKWVGVLKEMMGNRECRFPVFDPEH</sequence>
<dbReference type="RefSeq" id="XP_033678879.1">
    <property type="nucleotide sequence ID" value="XM_033834487.1"/>
</dbReference>
<evidence type="ECO:0000256" key="1">
    <source>
        <dbReference type="SAM" id="MobiDB-lite"/>
    </source>
</evidence>
<feature type="compositionally biased region" description="Acidic residues" evidence="1">
    <location>
        <begin position="172"/>
        <end position="200"/>
    </location>
</feature>
<dbReference type="Proteomes" id="UP000800094">
    <property type="component" value="Unassembled WGS sequence"/>
</dbReference>
<name>A0A6A6I097_9PLEO</name>
<feature type="compositionally biased region" description="Low complexity" evidence="1">
    <location>
        <begin position="28"/>
        <end position="44"/>
    </location>
</feature>
<organism evidence="2 3">
    <name type="scientific">Trematosphaeria pertusa</name>
    <dbReference type="NCBI Taxonomy" id="390896"/>
    <lineage>
        <taxon>Eukaryota</taxon>
        <taxon>Fungi</taxon>
        <taxon>Dikarya</taxon>
        <taxon>Ascomycota</taxon>
        <taxon>Pezizomycotina</taxon>
        <taxon>Dothideomycetes</taxon>
        <taxon>Pleosporomycetidae</taxon>
        <taxon>Pleosporales</taxon>
        <taxon>Massarineae</taxon>
        <taxon>Trematosphaeriaceae</taxon>
        <taxon>Trematosphaeria</taxon>
    </lineage>
</organism>